<protein>
    <submittedName>
        <fullName evidence="4">Uncharacterized protein</fullName>
    </submittedName>
</protein>
<evidence type="ECO:0000256" key="2">
    <source>
        <dbReference type="SAM" id="MobiDB-lite"/>
    </source>
</evidence>
<feature type="compositionally biased region" description="Acidic residues" evidence="2">
    <location>
        <begin position="1087"/>
        <end position="1100"/>
    </location>
</feature>
<dbReference type="STRING" id="5865.A7AWR9"/>
<proteinExistence type="predicted"/>
<feature type="compositionally biased region" description="Low complexity" evidence="2">
    <location>
        <begin position="746"/>
        <end position="758"/>
    </location>
</feature>
<evidence type="ECO:0000256" key="3">
    <source>
        <dbReference type="SAM" id="Phobius"/>
    </source>
</evidence>
<feature type="compositionally biased region" description="Basic and acidic residues" evidence="2">
    <location>
        <begin position="1438"/>
        <end position="1451"/>
    </location>
</feature>
<feature type="compositionally biased region" description="Polar residues" evidence="2">
    <location>
        <begin position="1313"/>
        <end position="1328"/>
    </location>
</feature>
<accession>A7AWR9</accession>
<feature type="compositionally biased region" description="Polar residues" evidence="2">
    <location>
        <begin position="765"/>
        <end position="778"/>
    </location>
</feature>
<feature type="compositionally biased region" description="Basic and acidic residues" evidence="2">
    <location>
        <begin position="1275"/>
        <end position="1284"/>
    </location>
</feature>
<sequence>MMLSNAPQSPNSPPGNPTPVFSNVMRLAAAHDSPQVMLAQNELTRIINSSRQRDTEMNAIVENLQKMYLQASTNMRNARTRDEMNRSRLAQYDAEFAYNKAAKELGRNRVKWQLMIDQASCKVDLATAEFKLTNAKKIAEQKNNEKSIEVGKLRLASVAKDRKLGMARTPQERVVASKEKFFATEGYDKAATMFGAQKKRFELDIARKNAIVDLEVAILSLNNTRLEYLLIDQQTVMDIEIKEEKIKHKTIEQRKRMTADMQRSLINEMNTLQAEVKDMQAKLRWKRFKDEVHISVLTWAVEWRRAIMLLENKRYNNLVRDQRLVAPIEDKETYLKRLKFEISLEQYPAILARLEGDVKSLTAEIATMYVKLNKDRMFAEYDISKALSHARWIKSIMDREKYKYDHLLEYETIVSQTDLARVALDRVKANKPNDNDRKGLERWIVGLHRSEDALRHRIDTLDNRRKLASQGYKNAEALTSLNKIYHLKASMQVEYDKRNTELDTAMNAVRQEIQKLKHDLSNGNRHESKEQIEAVLQIKEAKQQKLKQISQMLNEFEQVDNQLLNAHVLWLDRVVKLEAEKYVQLAETQKVKSHINNFKVQLERLKASAPNAANAATWGTYRNQVDHLEDEIKNKQNELNRLEALYENTTKQMTDAIKNAKDIYDELKNRRIEMSNSRKDEEAYEKVPPLSMVTEEVSIDPTDIPEVETHDVGTDEIKTEEVEGDDMNKDNHNNQNDYTAETNAKITTSDPIEDTTTTKYHTEKNNGTTQNINESKTPPTADAPVSTATRDSSNQPSTTDIEESTNNSRPHHDLPPTAPSEAAKPDTTENRNGATPSSVIPEEDTDDSEEEGSDDESHYYEETDTPVSTATRGSSNQPSTTDIEESTNNSRPHHDLPPTAPSEAAKPDTTENRNGATPSSVIPEEDTDDSEEEGSDDESHYYEETDTPVSTATRDSSNQPSTTDIEESTNNSRPHHDLPPTAPSEAAKPDTTENRNGATPSSVIPEEDTDDSEEEGSDDESHYYEETDTPVSTATRGSSNQPSTTDIEESTNNSRPHHDLPPTAPSEAAKPDTTENRNGATPSSVIPEEDTDDSEEEGSDDESHYYEETDTPVSTATRDSSNQPSTTDIEESTNNSRPHHDLPPTAPSEAAKPDTTENRNGATPSSVIPEEDTDDSEEEGSDDESHYYEETDTPVSDADSYKPTNETLAPTKIHSSRVAVDHDANQGDYCPHEDPYASDFDFDDSDDTPFDCSTSVEGSSINPLNGHIGSANVDHVPDAHEENSYGHGKSGSDVITPETESVLNKDEMELSSDDSQLTSDPTDASSNTNHEEDNNKSAINTLANIKPHDERHGMSPSDTSLPYYDLDDENDDDDEDVDYSALHPQSDDDNKIIEDENDKEAFHVEPNTNLSTSTNGVSNLGNKAVASQLSTPKVSDSPSEKNVNKDEDSTRRKVSTGFKVAGGVIGFLVLTAIGAATYLKKKKPVHTDEEVSFDAYDDTDFDRTTRVDTVVTLSDNVWE</sequence>
<dbReference type="KEGG" id="bbo:BBOV_I004160"/>
<feature type="coiled-coil region" evidence="1">
    <location>
        <begin position="618"/>
        <end position="677"/>
    </location>
</feature>
<feature type="compositionally biased region" description="Acidic residues" evidence="2">
    <location>
        <begin position="1169"/>
        <end position="1182"/>
    </location>
</feature>
<dbReference type="EMBL" id="AAXT01000005">
    <property type="protein sequence ID" value="EDO05497.1"/>
    <property type="molecule type" value="Genomic_DNA"/>
</dbReference>
<dbReference type="Proteomes" id="UP000002173">
    <property type="component" value="Chromosome 1"/>
</dbReference>
<keyword evidence="3" id="KW-0812">Transmembrane</keyword>
<evidence type="ECO:0000313" key="5">
    <source>
        <dbReference type="Proteomes" id="UP000002173"/>
    </source>
</evidence>
<feature type="compositionally biased region" description="Acidic residues" evidence="2">
    <location>
        <begin position="841"/>
        <end position="854"/>
    </location>
</feature>
<reference evidence="4 5" key="1">
    <citation type="journal article" date="2007" name="PLoS Pathog.">
        <title>Genome sequence of Babesia bovis and comparative analysis of apicomplexan hemoprotozoa.</title>
        <authorList>
            <person name="Brayton K.A."/>
            <person name="Lau A.O.T."/>
            <person name="Herndon D.R."/>
            <person name="Hannick L."/>
            <person name="Kappmeyer L.S."/>
            <person name="Berens S.J."/>
            <person name="Bidwell S.L."/>
            <person name="Brown W.C."/>
            <person name="Crabtree J."/>
            <person name="Fadrosh D."/>
            <person name="Feldblum T."/>
            <person name="Forberger H.A."/>
            <person name="Haas B.J."/>
            <person name="Howell J.M."/>
            <person name="Khouri H."/>
            <person name="Koo H."/>
            <person name="Mann D.J."/>
            <person name="Norimine J."/>
            <person name="Paulsen I.T."/>
            <person name="Radune D."/>
            <person name="Ren Q."/>
            <person name="Smith R.K. Jr."/>
            <person name="Suarez C.E."/>
            <person name="White O."/>
            <person name="Wortman J.R."/>
            <person name="Knowles D.P. Jr."/>
            <person name="McElwain T.F."/>
            <person name="Nene V.M."/>
        </authorList>
    </citation>
    <scope>NUCLEOTIDE SEQUENCE [LARGE SCALE GENOMIC DNA]</scope>
    <source>
        <strain evidence="4">T2Bo</strain>
    </source>
</reference>
<keyword evidence="5" id="KW-1185">Reference proteome</keyword>
<dbReference type="GeneID" id="5477281"/>
<feature type="compositionally biased region" description="Polar residues" evidence="2">
    <location>
        <begin position="947"/>
        <end position="972"/>
    </location>
</feature>
<dbReference type="OMA" id="ESHYYEE"/>
<evidence type="ECO:0000313" key="4">
    <source>
        <dbReference type="EMBL" id="EDO05497.1"/>
    </source>
</evidence>
<comment type="caution">
    <text evidence="4">The sequence shown here is derived from an EMBL/GenBank/DDBJ whole genome shotgun (WGS) entry which is preliminary data.</text>
</comment>
<feature type="compositionally biased region" description="Basic and acidic residues" evidence="2">
    <location>
        <begin position="1385"/>
        <end position="1403"/>
    </location>
</feature>
<feature type="compositionally biased region" description="Polar residues" evidence="2">
    <location>
        <begin position="733"/>
        <end position="745"/>
    </location>
</feature>
<name>A7AWR9_BABBO</name>
<keyword evidence="3" id="KW-0472">Membrane</keyword>
<feature type="compositionally biased region" description="Polar residues" evidence="2">
    <location>
        <begin position="1111"/>
        <end position="1136"/>
    </location>
</feature>
<feature type="compositionally biased region" description="Basic and acidic residues" evidence="2">
    <location>
        <begin position="1219"/>
        <end position="1235"/>
    </location>
</feature>
<feature type="compositionally biased region" description="Acidic residues" evidence="2">
    <location>
        <begin position="1240"/>
        <end position="1249"/>
    </location>
</feature>
<keyword evidence="3" id="KW-1133">Transmembrane helix</keyword>
<feature type="compositionally biased region" description="Acidic residues" evidence="2">
    <location>
        <begin position="1005"/>
        <end position="1018"/>
    </location>
</feature>
<feature type="transmembrane region" description="Helical" evidence="3">
    <location>
        <begin position="1460"/>
        <end position="1479"/>
    </location>
</feature>
<feature type="compositionally biased region" description="Polar residues" evidence="2">
    <location>
        <begin position="1406"/>
        <end position="1437"/>
    </location>
</feature>
<gene>
    <name evidence="4" type="ORF">BBOV_I004160</name>
</gene>
<feature type="compositionally biased region" description="Polar residues" evidence="2">
    <location>
        <begin position="786"/>
        <end position="808"/>
    </location>
</feature>
<feature type="compositionally biased region" description="Polar residues" evidence="2">
    <location>
        <begin position="865"/>
        <end position="890"/>
    </location>
</feature>
<feature type="compositionally biased region" description="Acidic residues" evidence="2">
    <location>
        <begin position="1365"/>
        <end position="1378"/>
    </location>
</feature>
<feature type="region of interest" description="Disordered" evidence="2">
    <location>
        <begin position="713"/>
        <end position="1452"/>
    </location>
</feature>
<organism evidence="4 5">
    <name type="scientific">Babesia bovis</name>
    <dbReference type="NCBI Taxonomy" id="5865"/>
    <lineage>
        <taxon>Eukaryota</taxon>
        <taxon>Sar</taxon>
        <taxon>Alveolata</taxon>
        <taxon>Apicomplexa</taxon>
        <taxon>Aconoidasida</taxon>
        <taxon>Piroplasmida</taxon>
        <taxon>Babesiidae</taxon>
        <taxon>Babesia</taxon>
    </lineage>
</organism>
<feature type="coiled-coil region" evidence="1">
    <location>
        <begin position="499"/>
        <end position="562"/>
    </location>
</feature>
<feature type="compositionally biased region" description="Basic and acidic residues" evidence="2">
    <location>
        <begin position="713"/>
        <end position="732"/>
    </location>
</feature>
<feature type="region of interest" description="Disordered" evidence="2">
    <location>
        <begin position="1"/>
        <end position="20"/>
    </location>
</feature>
<feature type="compositionally biased region" description="Acidic residues" evidence="2">
    <location>
        <begin position="923"/>
        <end position="936"/>
    </location>
</feature>
<dbReference type="InParanoid" id="A7AWR9"/>
<evidence type="ECO:0000256" key="1">
    <source>
        <dbReference type="SAM" id="Coils"/>
    </source>
</evidence>
<dbReference type="VEuPathDB" id="PiroplasmaDB:BBOV_I004160"/>
<feature type="compositionally biased region" description="Polar residues" evidence="2">
    <location>
        <begin position="1029"/>
        <end position="1054"/>
    </location>
</feature>
<keyword evidence="1" id="KW-0175">Coiled coil</keyword>